<dbReference type="InterPro" id="IPR017734">
    <property type="entry name" value="T6SS_SciN"/>
</dbReference>
<keyword evidence="1" id="KW-0732">Signal</keyword>
<protein>
    <submittedName>
        <fullName evidence="2">Type VI secretion system lipoprotein TssJ</fullName>
    </submittedName>
</protein>
<evidence type="ECO:0000313" key="3">
    <source>
        <dbReference type="Proteomes" id="UP000294829"/>
    </source>
</evidence>
<dbReference type="PANTHER" id="PTHR37625:SF4">
    <property type="entry name" value="OUTER MEMBRANE LIPOPROTEIN"/>
    <property type="match status" value="1"/>
</dbReference>
<accession>A0A4R5W237</accession>
<reference evidence="2 3" key="1">
    <citation type="submission" date="2019-03" db="EMBL/GenBank/DDBJ databases">
        <title>Sapientia aquatica gen. nov., sp. nov., isolated from a crater lake.</title>
        <authorList>
            <person name="Felfoldi T."/>
            <person name="Szabo A."/>
            <person name="Toth E."/>
            <person name="Schumann P."/>
            <person name="Keki Z."/>
            <person name="Marialigeti K."/>
            <person name="Mathe I."/>
        </authorList>
    </citation>
    <scope>NUCLEOTIDE SEQUENCE [LARGE SCALE GENOMIC DNA]</scope>
    <source>
        <strain evidence="2 3">SA-152</strain>
    </source>
</reference>
<dbReference type="RefSeq" id="WP_133328363.1">
    <property type="nucleotide sequence ID" value="NZ_SMYL01000004.1"/>
</dbReference>
<dbReference type="EMBL" id="SMYL01000004">
    <property type="protein sequence ID" value="TDK66104.1"/>
    <property type="molecule type" value="Genomic_DNA"/>
</dbReference>
<evidence type="ECO:0000256" key="1">
    <source>
        <dbReference type="SAM" id="SignalP"/>
    </source>
</evidence>
<dbReference type="InterPro" id="IPR038706">
    <property type="entry name" value="Type_VI_SciN-like_sf"/>
</dbReference>
<sequence length="182" mass="20147">MNCPFPRSSIFGASLKRFALLILCAVIATTLMTACASGTGPIPREPSKLDITVEATNAMNLDEKGRAAPMMVRIYELKSKQAFLEADFFSLQTKDKTVLGEDLLQKDEFILRPGETRKIKRPSMSETTALGVLAGYRDLPNSQWRVVHELPTAPPAAWYQIGNTVKLFLSLESDAIKVTEQK</sequence>
<dbReference type="NCBIfam" id="TIGR03352">
    <property type="entry name" value="VI_chp_3"/>
    <property type="match status" value="1"/>
</dbReference>
<dbReference type="PANTHER" id="PTHR37625">
    <property type="entry name" value="OUTER MEMBRANE LIPOPROTEIN-RELATED"/>
    <property type="match status" value="1"/>
</dbReference>
<keyword evidence="3" id="KW-1185">Reference proteome</keyword>
<dbReference type="Gene3D" id="2.60.40.4150">
    <property type="entry name" value="Type VI secretion system, lipoprotein SciN"/>
    <property type="match status" value="1"/>
</dbReference>
<gene>
    <name evidence="2" type="primary">tssJ</name>
    <name evidence="2" type="ORF">E2I14_10975</name>
</gene>
<organism evidence="2 3">
    <name type="scientific">Sapientia aquatica</name>
    <dbReference type="NCBI Taxonomy" id="1549640"/>
    <lineage>
        <taxon>Bacteria</taxon>
        <taxon>Pseudomonadati</taxon>
        <taxon>Pseudomonadota</taxon>
        <taxon>Betaproteobacteria</taxon>
        <taxon>Burkholderiales</taxon>
        <taxon>Oxalobacteraceae</taxon>
        <taxon>Sapientia</taxon>
    </lineage>
</organism>
<comment type="caution">
    <text evidence="2">The sequence shown here is derived from an EMBL/GenBank/DDBJ whole genome shotgun (WGS) entry which is preliminary data.</text>
</comment>
<evidence type="ECO:0000313" key="2">
    <source>
        <dbReference type="EMBL" id="TDK66104.1"/>
    </source>
</evidence>
<proteinExistence type="predicted"/>
<dbReference type="PROSITE" id="PS51257">
    <property type="entry name" value="PROKAR_LIPOPROTEIN"/>
    <property type="match status" value="1"/>
</dbReference>
<dbReference type="AlphaFoldDB" id="A0A4R5W237"/>
<keyword evidence="2" id="KW-0449">Lipoprotein</keyword>
<feature type="chain" id="PRO_5020203001" evidence="1">
    <location>
        <begin position="37"/>
        <end position="182"/>
    </location>
</feature>
<feature type="signal peptide" evidence="1">
    <location>
        <begin position="1"/>
        <end position="36"/>
    </location>
</feature>
<name>A0A4R5W237_9BURK</name>
<dbReference type="Proteomes" id="UP000294829">
    <property type="component" value="Unassembled WGS sequence"/>
</dbReference>
<dbReference type="OrthoDB" id="5471061at2"/>
<dbReference type="Pfam" id="PF12790">
    <property type="entry name" value="T6SS-SciN"/>
    <property type="match status" value="1"/>
</dbReference>